<organism evidence="1 2">
    <name type="scientific">Mycolicibacterium thermoresistibile (strain ATCC 19527 / DSM 44167 / CIP 105390 / JCM 6362 / NCTC 10409 / 316)</name>
    <name type="common">Mycobacterium thermoresistibile</name>
    <dbReference type="NCBI Taxonomy" id="1078020"/>
    <lineage>
        <taxon>Bacteria</taxon>
        <taxon>Bacillati</taxon>
        <taxon>Actinomycetota</taxon>
        <taxon>Actinomycetes</taxon>
        <taxon>Mycobacteriales</taxon>
        <taxon>Mycobacteriaceae</taxon>
        <taxon>Mycolicibacterium</taxon>
    </lineage>
</organism>
<reference evidence="1 2" key="1">
    <citation type="submission" date="2011-11" db="EMBL/GenBank/DDBJ databases">
        <authorList>
            <consortium name="Tuberculosis Structural Genomics Consortium"/>
            <person name="Ioerger T.R."/>
        </authorList>
    </citation>
    <scope>NUCLEOTIDE SEQUENCE [LARGE SCALE GENOMIC DNA]</scope>
    <source>
        <strain evidence="2">ATCC 19527 / DSM 44167 / CIP 105390 / JCM 6362 / NCTC 10409 / 316</strain>
    </source>
</reference>
<evidence type="ECO:0000313" key="1">
    <source>
        <dbReference type="EMBL" id="EHI14073.1"/>
    </source>
</evidence>
<sequence>MATARFVFRPARHGTAVTARNSVFCLFAGVPVAQFGPCRRTLLVEVRDVLLRRRPKKHAPA</sequence>
<name>G7CDP9_MYCT3</name>
<dbReference type="Proteomes" id="UP000004915">
    <property type="component" value="Unassembled WGS sequence"/>
</dbReference>
<dbReference type="EMBL" id="AGVE01000023">
    <property type="protein sequence ID" value="EHI14073.1"/>
    <property type="molecule type" value="Genomic_DNA"/>
</dbReference>
<gene>
    <name evidence="1" type="ORF">KEK_05507</name>
</gene>
<evidence type="ECO:0000313" key="2">
    <source>
        <dbReference type="Proteomes" id="UP000004915"/>
    </source>
</evidence>
<accession>G7CDP9</accession>
<keyword evidence="2" id="KW-1185">Reference proteome</keyword>
<dbReference type="AlphaFoldDB" id="G7CDP9"/>
<comment type="caution">
    <text evidence="1">The sequence shown here is derived from an EMBL/GenBank/DDBJ whole genome shotgun (WGS) entry which is preliminary data.</text>
</comment>
<proteinExistence type="predicted"/>
<protein>
    <submittedName>
        <fullName evidence="1">Uncharacterized protein</fullName>
    </submittedName>
</protein>